<keyword evidence="1" id="KW-0698">rRNA processing</keyword>
<dbReference type="OrthoDB" id="3191794at2"/>
<dbReference type="EMBL" id="JH600070">
    <property type="protein sequence ID" value="EIJ44075.1"/>
    <property type="molecule type" value="Genomic_DNA"/>
</dbReference>
<dbReference type="eggNOG" id="COG0742">
    <property type="taxonomic scope" value="Bacteria"/>
</dbReference>
<dbReference type="PANTHER" id="PTHR36112">
    <property type="entry name" value="RIBOSOMAL RNA SMALL SUBUNIT METHYLTRANSFERASE J"/>
    <property type="match status" value="1"/>
</dbReference>
<accession>I3CKD2</accession>
<keyword evidence="3" id="KW-1185">Reference proteome</keyword>
<reference evidence="2 3" key="1">
    <citation type="submission" date="2011-11" db="EMBL/GenBank/DDBJ databases">
        <title>Improved High-Quality Draft sequence of Beggiatoa alba B18lD.</title>
        <authorList>
            <consortium name="US DOE Joint Genome Institute"/>
            <person name="Lucas S."/>
            <person name="Han J."/>
            <person name="Lapidus A."/>
            <person name="Cheng J.-F."/>
            <person name="Goodwin L."/>
            <person name="Pitluck S."/>
            <person name="Peters L."/>
            <person name="Mikhailova N."/>
            <person name="Held B."/>
            <person name="Detter J.C."/>
            <person name="Han C."/>
            <person name="Tapia R."/>
            <person name="Land M."/>
            <person name="Hauser L."/>
            <person name="Kyrpides N."/>
            <person name="Ivanova N."/>
            <person name="Pagani I."/>
            <person name="Samuel K."/>
            <person name="Teske A."/>
            <person name="Mueller J."/>
            <person name="Woyke T."/>
        </authorList>
    </citation>
    <scope>NUCLEOTIDE SEQUENCE [LARGE SCALE GENOMIC DNA]</scope>
    <source>
        <strain evidence="2 3">B18LD</strain>
    </source>
</reference>
<name>I3CKD2_9GAMM</name>
<dbReference type="PANTHER" id="PTHR36112:SF1">
    <property type="entry name" value="RIBOSOMAL RNA SMALL SUBUNIT METHYLTRANSFERASE J"/>
    <property type="match status" value="1"/>
</dbReference>
<evidence type="ECO:0000256" key="1">
    <source>
        <dbReference type="HAMAP-Rule" id="MF_01523"/>
    </source>
</evidence>
<evidence type="ECO:0000313" key="3">
    <source>
        <dbReference type="Proteomes" id="UP000005744"/>
    </source>
</evidence>
<keyword evidence="1 2" id="KW-0489">Methyltransferase</keyword>
<feature type="binding site" evidence="1">
    <location>
        <begin position="119"/>
        <end position="120"/>
    </location>
    <ligand>
        <name>S-adenosyl-L-methionine</name>
        <dbReference type="ChEBI" id="CHEBI:59789"/>
    </ligand>
</feature>
<keyword evidence="1" id="KW-0808">Transferase</keyword>
<dbReference type="SUPFAM" id="SSF53335">
    <property type="entry name" value="S-adenosyl-L-methionine-dependent methyltransferases"/>
    <property type="match status" value="1"/>
</dbReference>
<dbReference type="EC" id="2.1.1.242" evidence="1"/>
<sequence length="253" mass="28023">MTIPIYPNTPNLQPTAAQLAAVFHLPLSDHPNPTGLTLHLRADYLELIDFNSKENGIYVDFIGGRVGYRRQQGGGKNQPLGRAIGLKKNATPRIIDATAGLGRDAFVLACLGCRITLVERSPVVAALLHDGLQRAQQDPETAEIITRIKLIHQDASDYLAHLPPDEKPDVIYLDPMYPHRDKSALVKKEMRIFRQLVGEDLDADKLLPLACGNAKQRVVVKRPRLAPFLAETKPTVSIESPNTRFDVYISNVL</sequence>
<feature type="binding site" evidence="1">
    <location>
        <position position="174"/>
    </location>
    <ligand>
        <name>S-adenosyl-L-methionine</name>
        <dbReference type="ChEBI" id="CHEBI:59789"/>
    </ligand>
</feature>
<keyword evidence="1" id="KW-0949">S-adenosyl-L-methionine</keyword>
<comment type="function">
    <text evidence="1">Specifically methylates the guanosine in position 1516 of 16S rRNA.</text>
</comment>
<dbReference type="Pfam" id="PF04445">
    <property type="entry name" value="SAM_MT"/>
    <property type="match status" value="1"/>
</dbReference>
<organism evidence="2 3">
    <name type="scientific">Beggiatoa alba B18LD</name>
    <dbReference type="NCBI Taxonomy" id="395493"/>
    <lineage>
        <taxon>Bacteria</taxon>
        <taxon>Pseudomonadati</taxon>
        <taxon>Pseudomonadota</taxon>
        <taxon>Gammaproteobacteria</taxon>
        <taxon>Thiotrichales</taxon>
        <taxon>Thiotrichaceae</taxon>
        <taxon>Beggiatoa</taxon>
    </lineage>
</organism>
<dbReference type="RefSeq" id="WP_002691819.1">
    <property type="nucleotide sequence ID" value="NZ_JH600070.1"/>
</dbReference>
<gene>
    <name evidence="1" type="primary">rsmJ</name>
    <name evidence="2" type="ORF">BegalDRAFT_3254</name>
</gene>
<dbReference type="HOGENOM" id="CLU_076324_0_1_6"/>
<dbReference type="AlphaFoldDB" id="I3CKD2"/>
<comment type="caution">
    <text evidence="1">Lacks conserved residue(s) required for the propagation of feature annotation.</text>
</comment>
<dbReference type="Proteomes" id="UP000005744">
    <property type="component" value="Unassembled WGS sequence"/>
</dbReference>
<dbReference type="STRING" id="395493.BegalDRAFT_3254"/>
<evidence type="ECO:0000313" key="2">
    <source>
        <dbReference type="EMBL" id="EIJ44075.1"/>
    </source>
</evidence>
<comment type="subcellular location">
    <subcellularLocation>
        <location evidence="1">Cytoplasm</location>
    </subcellularLocation>
</comment>
<dbReference type="HAMAP" id="MF_01523">
    <property type="entry name" value="16SrRNA_methyltr_J"/>
    <property type="match status" value="1"/>
</dbReference>
<comment type="similarity">
    <text evidence="1">Belongs to the methyltransferase superfamily. RsmJ family.</text>
</comment>
<dbReference type="GO" id="GO:0005737">
    <property type="term" value="C:cytoplasm"/>
    <property type="evidence" value="ECO:0007669"/>
    <property type="project" value="UniProtKB-SubCell"/>
</dbReference>
<dbReference type="InterPro" id="IPR029063">
    <property type="entry name" value="SAM-dependent_MTases_sf"/>
</dbReference>
<dbReference type="InterPro" id="IPR007536">
    <property type="entry name" value="16SrRNA_methylTrfase_J"/>
</dbReference>
<dbReference type="GO" id="GO:0008990">
    <property type="term" value="F:rRNA (guanine-N2-)-methyltransferase activity"/>
    <property type="evidence" value="ECO:0007669"/>
    <property type="project" value="UniProtKB-UniRule"/>
</dbReference>
<dbReference type="Gene3D" id="3.40.50.150">
    <property type="entry name" value="Vaccinia Virus protein VP39"/>
    <property type="match status" value="1"/>
</dbReference>
<protein>
    <recommendedName>
        <fullName evidence="1">Ribosomal RNA small subunit methyltransferase J</fullName>
        <ecNumber evidence="1">2.1.1.242</ecNumber>
    </recommendedName>
    <alternativeName>
        <fullName evidence="1">16S rRNA m2G1516 methyltransferase</fullName>
    </alternativeName>
    <alternativeName>
        <fullName evidence="1">rRNA (guanine-N(2)-)-methyltransferase</fullName>
    </alternativeName>
</protein>
<comment type="catalytic activity">
    <reaction evidence="1">
        <text>guanosine(1516) in 16S rRNA + S-adenosyl-L-methionine = N(2)-methylguanosine(1516) in 16S rRNA + S-adenosyl-L-homocysteine + H(+)</text>
        <dbReference type="Rhea" id="RHEA:43220"/>
        <dbReference type="Rhea" id="RHEA-COMP:10412"/>
        <dbReference type="Rhea" id="RHEA-COMP:10413"/>
        <dbReference type="ChEBI" id="CHEBI:15378"/>
        <dbReference type="ChEBI" id="CHEBI:57856"/>
        <dbReference type="ChEBI" id="CHEBI:59789"/>
        <dbReference type="ChEBI" id="CHEBI:74269"/>
        <dbReference type="ChEBI" id="CHEBI:74481"/>
        <dbReference type="EC" id="2.1.1.242"/>
    </reaction>
</comment>
<dbReference type="CDD" id="cd02440">
    <property type="entry name" value="AdoMet_MTases"/>
    <property type="match status" value="1"/>
</dbReference>
<keyword evidence="1" id="KW-0963">Cytoplasm</keyword>
<feature type="binding site" evidence="1">
    <location>
        <begin position="103"/>
        <end position="104"/>
    </location>
    <ligand>
        <name>S-adenosyl-L-methionine</name>
        <dbReference type="ChEBI" id="CHEBI:59789"/>
    </ligand>
</feature>
<proteinExistence type="inferred from homology"/>